<reference evidence="1 2" key="1">
    <citation type="journal article" date="2019" name="Sci. Rep.">
        <title>Orb-weaving spider Araneus ventricosus genome elucidates the spidroin gene catalogue.</title>
        <authorList>
            <person name="Kono N."/>
            <person name="Nakamura H."/>
            <person name="Ohtoshi R."/>
            <person name="Moran D.A.P."/>
            <person name="Shinohara A."/>
            <person name="Yoshida Y."/>
            <person name="Fujiwara M."/>
            <person name="Mori M."/>
            <person name="Tomita M."/>
            <person name="Arakawa K."/>
        </authorList>
    </citation>
    <scope>NUCLEOTIDE SEQUENCE [LARGE SCALE GENOMIC DNA]</scope>
</reference>
<dbReference type="AlphaFoldDB" id="A0A4Y2A8Z0"/>
<evidence type="ECO:0000313" key="2">
    <source>
        <dbReference type="Proteomes" id="UP000499080"/>
    </source>
</evidence>
<dbReference type="Proteomes" id="UP000499080">
    <property type="component" value="Unassembled WGS sequence"/>
</dbReference>
<protein>
    <submittedName>
        <fullName evidence="1">Uncharacterized protein</fullName>
    </submittedName>
</protein>
<organism evidence="1 2">
    <name type="scientific">Araneus ventricosus</name>
    <name type="common">Orbweaver spider</name>
    <name type="synonym">Epeira ventricosa</name>
    <dbReference type="NCBI Taxonomy" id="182803"/>
    <lineage>
        <taxon>Eukaryota</taxon>
        <taxon>Metazoa</taxon>
        <taxon>Ecdysozoa</taxon>
        <taxon>Arthropoda</taxon>
        <taxon>Chelicerata</taxon>
        <taxon>Arachnida</taxon>
        <taxon>Araneae</taxon>
        <taxon>Araneomorphae</taxon>
        <taxon>Entelegynae</taxon>
        <taxon>Araneoidea</taxon>
        <taxon>Araneidae</taxon>
        <taxon>Araneus</taxon>
    </lineage>
</organism>
<gene>
    <name evidence="1" type="ORF">AVEN_234573_1</name>
</gene>
<sequence length="107" mass="12264">MPIPRGCLPKSDFSRDFQSADHTAFFGTPEPEKQFETPNPFLSAVSPRTSVFIHFFREWSSAYLFLHWIMVLWLTNSSLPSGQPLLWEGSSVFATTGLFRNDTKGYR</sequence>
<accession>A0A4Y2A8Z0</accession>
<evidence type="ECO:0000313" key="1">
    <source>
        <dbReference type="EMBL" id="GBL76331.1"/>
    </source>
</evidence>
<name>A0A4Y2A8Z0_ARAVE</name>
<dbReference type="EMBL" id="BGPR01000009">
    <property type="protein sequence ID" value="GBL76331.1"/>
    <property type="molecule type" value="Genomic_DNA"/>
</dbReference>
<comment type="caution">
    <text evidence="1">The sequence shown here is derived from an EMBL/GenBank/DDBJ whole genome shotgun (WGS) entry which is preliminary data.</text>
</comment>
<keyword evidence="2" id="KW-1185">Reference proteome</keyword>
<proteinExistence type="predicted"/>